<keyword evidence="6" id="KW-0106">Calcium</keyword>
<dbReference type="PROSITE" id="PS00018">
    <property type="entry name" value="EF_HAND_1"/>
    <property type="match status" value="2"/>
</dbReference>
<accession>A0A9Q0XL72</accession>
<dbReference type="InterPro" id="IPR018247">
    <property type="entry name" value="EF_Hand_1_Ca_BS"/>
</dbReference>
<dbReference type="OrthoDB" id="242257at2759"/>
<evidence type="ECO:0000259" key="10">
    <source>
        <dbReference type="PROSITE" id="PS50081"/>
    </source>
</evidence>
<dbReference type="GO" id="GO:0005509">
    <property type="term" value="F:calcium ion binding"/>
    <property type="evidence" value="ECO:0007669"/>
    <property type="project" value="InterPro"/>
</dbReference>
<dbReference type="AlphaFoldDB" id="A0A9Q0XL72"/>
<evidence type="ECO:0000256" key="5">
    <source>
        <dbReference type="ARBA" id="ARBA00022833"/>
    </source>
</evidence>
<comment type="caution">
    <text evidence="12">The sequence shown here is derived from an EMBL/GenBank/DDBJ whole genome shotgun (WGS) entry which is preliminary data.</text>
</comment>
<evidence type="ECO:0000256" key="3">
    <source>
        <dbReference type="ARBA" id="ARBA00022723"/>
    </source>
</evidence>
<dbReference type="PROSITE" id="PS50081">
    <property type="entry name" value="ZF_DAG_PE_2"/>
    <property type="match status" value="1"/>
</dbReference>
<dbReference type="SMART" id="SM00054">
    <property type="entry name" value="EFh"/>
    <property type="match status" value="2"/>
</dbReference>
<evidence type="ECO:0000313" key="13">
    <source>
        <dbReference type="Proteomes" id="UP001142489"/>
    </source>
</evidence>
<feature type="domain" description="EF-hand" evidence="11">
    <location>
        <begin position="144"/>
        <end position="179"/>
    </location>
</feature>
<dbReference type="InterPro" id="IPR029477">
    <property type="entry name" value="DAG_kinase_typeI_N"/>
</dbReference>
<dbReference type="InterPro" id="IPR002219">
    <property type="entry name" value="PKC_DAG/PE"/>
</dbReference>
<dbReference type="Proteomes" id="UP001142489">
    <property type="component" value="Unassembled WGS sequence"/>
</dbReference>
<evidence type="ECO:0000256" key="8">
    <source>
        <dbReference type="ARBA" id="ARBA00023411"/>
    </source>
</evidence>
<feature type="domain" description="EF-hand" evidence="11">
    <location>
        <begin position="189"/>
        <end position="224"/>
    </location>
</feature>
<dbReference type="SUPFAM" id="SSF57889">
    <property type="entry name" value="Cysteine-rich domain"/>
    <property type="match status" value="1"/>
</dbReference>
<dbReference type="CDD" id="cd00051">
    <property type="entry name" value="EFh"/>
    <property type="match status" value="1"/>
</dbReference>
<keyword evidence="5" id="KW-0862">Zinc</keyword>
<keyword evidence="3" id="KW-0479">Metal-binding</keyword>
<dbReference type="InterPro" id="IPR028846">
    <property type="entry name" value="Recoverin"/>
</dbReference>
<dbReference type="Gene3D" id="1.10.238.110">
    <property type="entry name" value="Diacylglycerol kinase alpha"/>
    <property type="match status" value="1"/>
</dbReference>
<evidence type="ECO:0000256" key="4">
    <source>
        <dbReference type="ARBA" id="ARBA00022737"/>
    </source>
</evidence>
<evidence type="ECO:0000256" key="2">
    <source>
        <dbReference type="ARBA" id="ARBA00022707"/>
    </source>
</evidence>
<reference evidence="12" key="1">
    <citation type="journal article" date="2023" name="DNA Res.">
        <title>Chromosome-level genome assembly of Phrynocephalus forsythii using third-generation DNA sequencing and Hi-C analysis.</title>
        <authorList>
            <person name="Qi Y."/>
            <person name="Zhao W."/>
            <person name="Zhao Y."/>
            <person name="Niu C."/>
            <person name="Cao S."/>
            <person name="Zhang Y."/>
        </authorList>
    </citation>
    <scope>NUCLEOTIDE SEQUENCE</scope>
    <source>
        <tissue evidence="12">Muscle</tissue>
    </source>
</reference>
<dbReference type="Gene3D" id="3.30.60.20">
    <property type="match status" value="1"/>
</dbReference>
<dbReference type="InterPro" id="IPR011992">
    <property type="entry name" value="EF-hand-dom_pair"/>
</dbReference>
<evidence type="ECO:0000256" key="1">
    <source>
        <dbReference type="ARBA" id="ARBA00006049"/>
    </source>
</evidence>
<protein>
    <recommendedName>
        <fullName evidence="14">Diacylglycerol kinase alpha</fullName>
    </recommendedName>
</protein>
<name>A0A9Q0XL72_9SAUR</name>
<dbReference type="Pfam" id="PF13499">
    <property type="entry name" value="EF-hand_7"/>
    <property type="match status" value="1"/>
</dbReference>
<feature type="compositionally biased region" description="Polar residues" evidence="9">
    <location>
        <begin position="10"/>
        <end position="19"/>
    </location>
</feature>
<keyword evidence="2" id="KW-0519">Myristate</keyword>
<dbReference type="FunFam" id="1.10.238.10:FF:000017">
    <property type="entry name" value="Diacylglycerol kinase"/>
    <property type="match status" value="1"/>
</dbReference>
<dbReference type="EMBL" id="JAPFRF010000011">
    <property type="protein sequence ID" value="KAJ7317964.1"/>
    <property type="molecule type" value="Genomic_DNA"/>
</dbReference>
<evidence type="ECO:0008006" key="14">
    <source>
        <dbReference type="Google" id="ProtNLM"/>
    </source>
</evidence>
<dbReference type="PANTHER" id="PTHR23055:SF178">
    <property type="entry name" value="NEUROCALCIN HOMOLOG"/>
    <property type="match status" value="1"/>
</dbReference>
<organism evidence="12 13">
    <name type="scientific">Phrynocephalus forsythii</name>
    <dbReference type="NCBI Taxonomy" id="171643"/>
    <lineage>
        <taxon>Eukaryota</taxon>
        <taxon>Metazoa</taxon>
        <taxon>Chordata</taxon>
        <taxon>Craniata</taxon>
        <taxon>Vertebrata</taxon>
        <taxon>Euteleostomi</taxon>
        <taxon>Lepidosauria</taxon>
        <taxon>Squamata</taxon>
        <taxon>Bifurcata</taxon>
        <taxon>Unidentata</taxon>
        <taxon>Episquamata</taxon>
        <taxon>Toxicofera</taxon>
        <taxon>Iguania</taxon>
        <taxon>Acrodonta</taxon>
        <taxon>Agamidae</taxon>
        <taxon>Agaminae</taxon>
        <taxon>Phrynocephalus</taxon>
    </lineage>
</organism>
<proteinExistence type="inferred from homology"/>
<evidence type="ECO:0000313" key="12">
    <source>
        <dbReference type="EMBL" id="KAJ7317964.1"/>
    </source>
</evidence>
<comment type="similarity">
    <text evidence="1">Belongs to the recoverin family.</text>
</comment>
<dbReference type="PROSITE" id="PS50222">
    <property type="entry name" value="EF_HAND_2"/>
    <property type="match status" value="2"/>
</dbReference>
<dbReference type="Pfam" id="PF14513">
    <property type="entry name" value="DAG_kinase_N"/>
    <property type="match status" value="1"/>
</dbReference>
<feature type="domain" description="Phorbol-ester/DAG-type" evidence="10">
    <location>
        <begin position="239"/>
        <end position="279"/>
    </location>
</feature>
<comment type="catalytic activity">
    <reaction evidence="8">
        <text>a 1,2-diacyl-sn-glycerol + ATP = a 1,2-diacyl-sn-glycero-3-phosphate + ADP + H(+)</text>
        <dbReference type="Rhea" id="RHEA:10272"/>
        <dbReference type="ChEBI" id="CHEBI:15378"/>
        <dbReference type="ChEBI" id="CHEBI:17815"/>
        <dbReference type="ChEBI" id="CHEBI:30616"/>
        <dbReference type="ChEBI" id="CHEBI:58608"/>
        <dbReference type="ChEBI" id="CHEBI:456216"/>
        <dbReference type="EC" id="2.7.1.107"/>
    </reaction>
    <physiologicalReaction direction="left-to-right" evidence="8">
        <dbReference type="Rhea" id="RHEA:10273"/>
    </physiologicalReaction>
</comment>
<feature type="region of interest" description="Disordered" evidence="9">
    <location>
        <begin position="1"/>
        <end position="37"/>
    </location>
</feature>
<evidence type="ECO:0000259" key="11">
    <source>
        <dbReference type="PROSITE" id="PS50222"/>
    </source>
</evidence>
<dbReference type="InterPro" id="IPR046349">
    <property type="entry name" value="C1-like_sf"/>
</dbReference>
<keyword evidence="7" id="KW-0449">Lipoprotein</keyword>
<keyword evidence="13" id="KW-1185">Reference proteome</keyword>
<dbReference type="InterPro" id="IPR002048">
    <property type="entry name" value="EF_hand_dom"/>
</dbReference>
<evidence type="ECO:0000256" key="7">
    <source>
        <dbReference type="ARBA" id="ARBA00023288"/>
    </source>
</evidence>
<dbReference type="SUPFAM" id="SSF47473">
    <property type="entry name" value="EF-hand"/>
    <property type="match status" value="2"/>
</dbReference>
<dbReference type="PANTHER" id="PTHR23055">
    <property type="entry name" value="CALCIUM BINDING PROTEINS"/>
    <property type="match status" value="1"/>
</dbReference>
<evidence type="ECO:0000256" key="6">
    <source>
        <dbReference type="ARBA" id="ARBA00022837"/>
    </source>
</evidence>
<dbReference type="Pfam" id="PF00130">
    <property type="entry name" value="C1_1"/>
    <property type="match status" value="1"/>
</dbReference>
<evidence type="ECO:0000256" key="9">
    <source>
        <dbReference type="SAM" id="MobiDB-lite"/>
    </source>
</evidence>
<dbReference type="GO" id="GO:0004143">
    <property type="term" value="F:ATP-dependent diacylglycerol kinase activity"/>
    <property type="evidence" value="ECO:0007669"/>
    <property type="project" value="UniProtKB-EC"/>
</dbReference>
<gene>
    <name evidence="12" type="ORF">JRQ81_004126</name>
</gene>
<keyword evidence="4" id="KW-0677">Repeat</keyword>
<dbReference type="Gene3D" id="1.10.238.10">
    <property type="entry name" value="EF-hand"/>
    <property type="match status" value="1"/>
</dbReference>
<sequence>MGLFWGKRCNSWSESSSLTDAGAEGNKDSTMSDDSKEWATLSPEEFTQLQKYLDYSSKKVQDVLQEFYGEGTLCQYLQGDSIDFEGFKLFLKTYLEAEEISDELCRHLFMSFQTTAGQATPEPASGFVCVNDVSCYFSLLEGGRPEDKLEFTFKLYDKDGNGLLDSSEVDRIITQMMRVAEYLEWDVTELKPILQEMMREIDYDGSGTVSLSEWLRGGATTVPLLVLLGLEATMKDDGQHLWRLKHFNRPVYCNVCETLLVGLRKQGLRCTCDLQVHGS</sequence>
<dbReference type="InterPro" id="IPR038199">
    <property type="entry name" value="DGK_typeI_N_sf"/>
</dbReference>
<dbReference type="FunFam" id="1.10.238.110:FF:000006">
    <property type="entry name" value="Diacylglycerol kinase"/>
    <property type="match status" value="1"/>
</dbReference>